<name>A0A8S1YKX3_PAROT</name>
<dbReference type="AlphaFoldDB" id="A0A8S1YKX3"/>
<evidence type="ECO:0000256" key="1">
    <source>
        <dbReference type="SAM" id="Phobius"/>
    </source>
</evidence>
<sequence length="309" mass="36944">MAYNGYKQNQKHQKSLRQLLHIGLLLGQLCKYLANIFIIAKGILQNISLANTEIAYFSPLVFSFQKFKFCLNHDDSNYYWRSIIMVMIQETHQQIMQVFDSEISNAIQYLKFFAYFQYILTCSIFVKCLVQNLCQKMNIYKTRQFNRNMNTTHRNTHQLRQILINSFKLHKYNIQQFAAKFTVILNIQQQLTAIILDKCYTITRNYLCKYFLGITIQFTPFLNINLQSLSNQQRCYNLKIYLMFDNLFFISPYSISNQRLNQINILNQFQYINQQTHTNKSSLKKNLYLICYINHLQGYKVQFYGAFEK</sequence>
<protein>
    <recommendedName>
        <fullName evidence="4">Transmembrane protein</fullName>
    </recommendedName>
</protein>
<keyword evidence="1" id="KW-0812">Transmembrane</keyword>
<keyword evidence="3" id="KW-1185">Reference proteome</keyword>
<comment type="caution">
    <text evidence="2">The sequence shown here is derived from an EMBL/GenBank/DDBJ whole genome shotgun (WGS) entry which is preliminary data.</text>
</comment>
<accession>A0A8S1YKX3</accession>
<keyword evidence="1" id="KW-0472">Membrane</keyword>
<dbReference type="EMBL" id="CAJJDP010000202">
    <property type="protein sequence ID" value="CAD8215005.1"/>
    <property type="molecule type" value="Genomic_DNA"/>
</dbReference>
<evidence type="ECO:0000313" key="2">
    <source>
        <dbReference type="EMBL" id="CAD8215005.1"/>
    </source>
</evidence>
<keyword evidence="1" id="KW-1133">Transmembrane helix</keyword>
<gene>
    <name evidence="2" type="ORF">POCTA_138.1.T1980019</name>
</gene>
<dbReference type="Proteomes" id="UP000683925">
    <property type="component" value="Unassembled WGS sequence"/>
</dbReference>
<reference evidence="2" key="1">
    <citation type="submission" date="2021-01" db="EMBL/GenBank/DDBJ databases">
        <authorList>
            <consortium name="Genoscope - CEA"/>
            <person name="William W."/>
        </authorList>
    </citation>
    <scope>NUCLEOTIDE SEQUENCE</scope>
</reference>
<evidence type="ECO:0000313" key="3">
    <source>
        <dbReference type="Proteomes" id="UP000683925"/>
    </source>
</evidence>
<proteinExistence type="predicted"/>
<evidence type="ECO:0008006" key="4">
    <source>
        <dbReference type="Google" id="ProtNLM"/>
    </source>
</evidence>
<organism evidence="2 3">
    <name type="scientific">Paramecium octaurelia</name>
    <dbReference type="NCBI Taxonomy" id="43137"/>
    <lineage>
        <taxon>Eukaryota</taxon>
        <taxon>Sar</taxon>
        <taxon>Alveolata</taxon>
        <taxon>Ciliophora</taxon>
        <taxon>Intramacronucleata</taxon>
        <taxon>Oligohymenophorea</taxon>
        <taxon>Peniculida</taxon>
        <taxon>Parameciidae</taxon>
        <taxon>Paramecium</taxon>
    </lineage>
</organism>
<feature type="transmembrane region" description="Helical" evidence="1">
    <location>
        <begin position="20"/>
        <end position="40"/>
    </location>
</feature>